<dbReference type="Proteomes" id="UP001144396">
    <property type="component" value="Unassembled WGS sequence"/>
</dbReference>
<comment type="caution">
    <text evidence="1">The sequence shown here is derived from an EMBL/GenBank/DDBJ whole genome shotgun (WGS) entry which is preliminary data.</text>
</comment>
<name>A0A9W6CZ32_9MICO</name>
<evidence type="ECO:0000313" key="2">
    <source>
        <dbReference type="Proteomes" id="UP001144396"/>
    </source>
</evidence>
<reference evidence="1" key="1">
    <citation type="submission" date="2022-12" db="EMBL/GenBank/DDBJ databases">
        <title>Reference genome sequencing for broad-spectrum identification of bacterial and archaeal isolates by mass spectrometry.</title>
        <authorList>
            <person name="Sekiguchi Y."/>
            <person name="Tourlousse D.M."/>
        </authorList>
    </citation>
    <scope>NUCLEOTIDE SEQUENCE</scope>
    <source>
        <strain evidence="1">14</strain>
    </source>
</reference>
<dbReference type="AlphaFoldDB" id="A0A9W6CZ32"/>
<evidence type="ECO:0000313" key="1">
    <source>
        <dbReference type="EMBL" id="GLI28280.1"/>
    </source>
</evidence>
<protein>
    <submittedName>
        <fullName evidence="1">Uncharacterized protein</fullName>
    </submittedName>
</protein>
<keyword evidence="2" id="KW-1185">Reference proteome</keyword>
<gene>
    <name evidence="1" type="ORF">ARHIZOSPH14_25220</name>
</gene>
<sequence>MNRILAFIVEHMSFLWQGARFRIVSSMVSTSNGGDAVLLAESDGVRLRFVCDRGQLFLDLQPASARTDEWYSIDLLRRMYTGQREASAVLDASYAAFLEEHLDELEQRFAPAAWDETLAELAILKQRRAQEMFD</sequence>
<proteinExistence type="predicted"/>
<dbReference type="RefSeq" id="WP_281885512.1">
    <property type="nucleotide sequence ID" value="NZ_BSDP01000001.1"/>
</dbReference>
<accession>A0A9W6CZ32</accession>
<dbReference type="EMBL" id="BSDP01000001">
    <property type="protein sequence ID" value="GLI28280.1"/>
    <property type="molecule type" value="Genomic_DNA"/>
</dbReference>
<organism evidence="1 2">
    <name type="scientific">Agromyces rhizosphaerae</name>
    <dbReference type="NCBI Taxonomy" id="88374"/>
    <lineage>
        <taxon>Bacteria</taxon>
        <taxon>Bacillati</taxon>
        <taxon>Actinomycetota</taxon>
        <taxon>Actinomycetes</taxon>
        <taxon>Micrococcales</taxon>
        <taxon>Microbacteriaceae</taxon>
        <taxon>Agromyces</taxon>
    </lineage>
</organism>